<evidence type="ECO:0000313" key="3">
    <source>
        <dbReference type="Proteomes" id="UP000305067"/>
    </source>
</evidence>
<reference evidence="2 3" key="1">
    <citation type="journal article" date="2019" name="Nat. Ecol. Evol.">
        <title>Megaphylogeny resolves global patterns of mushroom evolution.</title>
        <authorList>
            <person name="Varga T."/>
            <person name="Krizsan K."/>
            <person name="Foldi C."/>
            <person name="Dima B."/>
            <person name="Sanchez-Garcia M."/>
            <person name="Sanchez-Ramirez S."/>
            <person name="Szollosi G.J."/>
            <person name="Szarkandi J.G."/>
            <person name="Papp V."/>
            <person name="Albert L."/>
            <person name="Andreopoulos W."/>
            <person name="Angelini C."/>
            <person name="Antonin V."/>
            <person name="Barry K.W."/>
            <person name="Bougher N.L."/>
            <person name="Buchanan P."/>
            <person name="Buyck B."/>
            <person name="Bense V."/>
            <person name="Catcheside P."/>
            <person name="Chovatia M."/>
            <person name="Cooper J."/>
            <person name="Damon W."/>
            <person name="Desjardin D."/>
            <person name="Finy P."/>
            <person name="Geml J."/>
            <person name="Haridas S."/>
            <person name="Hughes K."/>
            <person name="Justo A."/>
            <person name="Karasinski D."/>
            <person name="Kautmanova I."/>
            <person name="Kiss B."/>
            <person name="Kocsube S."/>
            <person name="Kotiranta H."/>
            <person name="LaButti K.M."/>
            <person name="Lechner B.E."/>
            <person name="Liimatainen K."/>
            <person name="Lipzen A."/>
            <person name="Lukacs Z."/>
            <person name="Mihaltcheva S."/>
            <person name="Morgado L.N."/>
            <person name="Niskanen T."/>
            <person name="Noordeloos M.E."/>
            <person name="Ohm R.A."/>
            <person name="Ortiz-Santana B."/>
            <person name="Ovrebo C."/>
            <person name="Racz N."/>
            <person name="Riley R."/>
            <person name="Savchenko A."/>
            <person name="Shiryaev A."/>
            <person name="Soop K."/>
            <person name="Spirin V."/>
            <person name="Szebenyi C."/>
            <person name="Tomsovsky M."/>
            <person name="Tulloss R.E."/>
            <person name="Uehling J."/>
            <person name="Grigoriev I.V."/>
            <person name="Vagvolgyi C."/>
            <person name="Papp T."/>
            <person name="Martin F.M."/>
            <person name="Miettinen O."/>
            <person name="Hibbett D.S."/>
            <person name="Nagy L.G."/>
        </authorList>
    </citation>
    <scope>NUCLEOTIDE SEQUENCE [LARGE SCALE GENOMIC DNA]</scope>
    <source>
        <strain evidence="2 3">CBS 309.79</strain>
    </source>
</reference>
<accession>A0A5C3QDW1</accession>
<feature type="compositionally biased region" description="Polar residues" evidence="1">
    <location>
        <begin position="70"/>
        <end position="108"/>
    </location>
</feature>
<feature type="compositionally biased region" description="Polar residues" evidence="1">
    <location>
        <begin position="164"/>
        <end position="177"/>
    </location>
</feature>
<keyword evidence="3" id="KW-1185">Reference proteome</keyword>
<protein>
    <submittedName>
        <fullName evidence="2">Uncharacterized protein</fullName>
    </submittedName>
</protein>
<gene>
    <name evidence="2" type="ORF">BDV98DRAFT_594039</name>
</gene>
<evidence type="ECO:0000313" key="2">
    <source>
        <dbReference type="EMBL" id="TFL00233.1"/>
    </source>
</evidence>
<proteinExistence type="predicted"/>
<dbReference type="Proteomes" id="UP000305067">
    <property type="component" value="Unassembled WGS sequence"/>
</dbReference>
<name>A0A5C3QDW1_9AGAR</name>
<sequence>MTILPGQSPYHDSYRHTHDVQSPTKTLSHSILNAVRPPNTSRSNATGSTKASRLRQISTTKSAEAVQRAPSATTYPPSSATKPSANAFTRSGSSSSRRPNVQSPTRIVSSFIPGPYNPSQSHSSPRPRSRHISIPTSSSIPRSPSAAHFLSSPTKTSFPSSSPQKAQLQAPAPTSISTPYAYLPPPYHPPQFTQYSDAPFVSLPLHSQRYLTIIDRDFNPPTSNRPCERVAYLNRRFREMQLELERGLMRALDGSTIGLVGLAVESRVDEVGATEREVMMNERGRRRSSALARSPLLEFRRRNGEEDFEMVFEDEDEEDEMREKEWEEEKWRKEQKRLELAHAFFRDRFDALDAYMLKIDALVWLDMRTRPQNFRRDKVTSEVPVDRKAERALRVRFCETTLRKAEEGVRREMRVALEQWG</sequence>
<organism evidence="2 3">
    <name type="scientific">Pterulicium gracile</name>
    <dbReference type="NCBI Taxonomy" id="1884261"/>
    <lineage>
        <taxon>Eukaryota</taxon>
        <taxon>Fungi</taxon>
        <taxon>Dikarya</taxon>
        <taxon>Basidiomycota</taxon>
        <taxon>Agaricomycotina</taxon>
        <taxon>Agaricomycetes</taxon>
        <taxon>Agaricomycetidae</taxon>
        <taxon>Agaricales</taxon>
        <taxon>Pleurotineae</taxon>
        <taxon>Pterulaceae</taxon>
        <taxon>Pterulicium</taxon>
    </lineage>
</organism>
<dbReference type="AlphaFoldDB" id="A0A5C3QDW1"/>
<evidence type="ECO:0000256" key="1">
    <source>
        <dbReference type="SAM" id="MobiDB-lite"/>
    </source>
</evidence>
<feature type="compositionally biased region" description="Polar residues" evidence="1">
    <location>
        <begin position="38"/>
        <end position="62"/>
    </location>
</feature>
<feature type="region of interest" description="Disordered" evidence="1">
    <location>
        <begin position="1"/>
        <end position="177"/>
    </location>
</feature>
<feature type="compositionally biased region" description="Polar residues" evidence="1">
    <location>
        <begin position="20"/>
        <end position="31"/>
    </location>
</feature>
<dbReference type="EMBL" id="ML178829">
    <property type="protein sequence ID" value="TFL00233.1"/>
    <property type="molecule type" value="Genomic_DNA"/>
</dbReference>
<feature type="compositionally biased region" description="Low complexity" evidence="1">
    <location>
        <begin position="132"/>
        <end position="163"/>
    </location>
</feature>